<reference evidence="1 2" key="1">
    <citation type="submission" date="2015-12" db="EMBL/GenBank/DDBJ databases">
        <authorList>
            <person name="Shamseldin A."/>
            <person name="Moawad H."/>
            <person name="Abd El-Rahim W.M."/>
            <person name="Sadowsky M.J."/>
        </authorList>
    </citation>
    <scope>NUCLEOTIDE SEQUENCE [LARGE SCALE GENOMIC DNA]</scope>
    <source>
        <strain evidence="1 2">D7</strain>
    </source>
</reference>
<gene>
    <name evidence="1" type="ORF">AVL55_12295</name>
</gene>
<sequence>MAKRQLNEKFKHFACSHYGCDGGNLDSSVWVCGLEWGTEFKDLADLEKAMEGPFNVGNWDGQVQERLKYQYNNKIAWLYSYLYDWEHGHKEQAVRHKLMCSDGVGFKMNAFPISFKNRSSVSWNSDMSKRIGLHSFEVYLEWCISHRGRFFQSLVKKHSPRVIVCTGKGSMMSFFRFFDCDLTTVDDGEMFNVARCNDNNTLVFVVPFFGGASGINSFDKMATLASNISKYADNALGSTDWK</sequence>
<evidence type="ECO:0000313" key="2">
    <source>
        <dbReference type="Proteomes" id="UP000063991"/>
    </source>
</evidence>
<dbReference type="RefSeq" id="WP_061095332.1">
    <property type="nucleotide sequence ID" value="NZ_CP014323.1"/>
</dbReference>
<accession>A0A126Q370</accession>
<dbReference type="OrthoDB" id="9156542at2"/>
<evidence type="ECO:0000313" key="1">
    <source>
        <dbReference type="EMBL" id="AMJ98878.1"/>
    </source>
</evidence>
<protein>
    <submittedName>
        <fullName evidence="1">Uncharacterized protein</fullName>
    </submittedName>
</protein>
<dbReference type="Proteomes" id="UP000063991">
    <property type="component" value="Chromosome"/>
</dbReference>
<dbReference type="EMBL" id="CP014323">
    <property type="protein sequence ID" value="AMJ98878.1"/>
    <property type="molecule type" value="Genomic_DNA"/>
</dbReference>
<proteinExistence type="predicted"/>
<dbReference type="AlphaFoldDB" id="A0A126Q370"/>
<name>A0A126Q370_ALTMA</name>
<organism evidence="1 2">
    <name type="scientific">Alteromonas macleodii</name>
    <name type="common">Pseudoalteromonas macleodii</name>
    <dbReference type="NCBI Taxonomy" id="28108"/>
    <lineage>
        <taxon>Bacteria</taxon>
        <taxon>Pseudomonadati</taxon>
        <taxon>Pseudomonadota</taxon>
        <taxon>Gammaproteobacteria</taxon>
        <taxon>Alteromonadales</taxon>
        <taxon>Alteromonadaceae</taxon>
        <taxon>Alteromonas/Salinimonas group</taxon>
        <taxon>Alteromonas</taxon>
    </lineage>
</organism>